<dbReference type="InterPro" id="IPR000182">
    <property type="entry name" value="GNAT_dom"/>
</dbReference>
<dbReference type="GO" id="GO:1990189">
    <property type="term" value="F:protein N-terminal-serine acetyltransferase activity"/>
    <property type="evidence" value="ECO:0007669"/>
    <property type="project" value="TreeGrafter"/>
</dbReference>
<evidence type="ECO:0000259" key="2">
    <source>
        <dbReference type="PROSITE" id="PS51186"/>
    </source>
</evidence>
<dbReference type="InterPro" id="IPR016181">
    <property type="entry name" value="Acyl_CoA_acyltransferase"/>
</dbReference>
<organism evidence="3 4">
    <name type="scientific">Streptomyces microflavus</name>
    <name type="common">Streptomyces lipmanii</name>
    <dbReference type="NCBI Taxonomy" id="1919"/>
    <lineage>
        <taxon>Bacteria</taxon>
        <taxon>Bacillati</taxon>
        <taxon>Actinomycetota</taxon>
        <taxon>Actinomycetes</taxon>
        <taxon>Kitasatosporales</taxon>
        <taxon>Streptomycetaceae</taxon>
        <taxon>Streptomyces</taxon>
    </lineage>
</organism>
<feature type="region of interest" description="Disordered" evidence="1">
    <location>
        <begin position="1"/>
        <end position="20"/>
    </location>
</feature>
<name>A0A7J0D5P0_STRMI</name>
<dbReference type="SUPFAM" id="SSF55729">
    <property type="entry name" value="Acyl-CoA N-acyltransferases (Nat)"/>
    <property type="match status" value="1"/>
</dbReference>
<dbReference type="Pfam" id="PF13302">
    <property type="entry name" value="Acetyltransf_3"/>
    <property type="match status" value="1"/>
</dbReference>
<evidence type="ECO:0000313" key="4">
    <source>
        <dbReference type="Proteomes" id="UP000498740"/>
    </source>
</evidence>
<sequence>MLGAFSAVTGSQAQDVPPALDPNALQSAALEQSDCQPAALAARSGIWREAAVRREPGWLRCGSQPRVGRSARVIVVLTMEDFVTVRLVLHPLTVAEARRLVVGAASERAHGELWAPGYPDEGDVVGARRFLRSCASTGDPQPFGPYEIRRRQDGLAVGGVAFHGLANDRGIVTIGYGLVPWAQGRGYATEALRALLEFARDNGVTGVEGDTDQQNVASQRVMKAVGMRLVAQDDRLKYYRISWPDGSATAVSGAELS</sequence>
<dbReference type="AlphaFoldDB" id="A0A7J0D5P0"/>
<dbReference type="EMBL" id="BLWD01000004">
    <property type="protein sequence ID" value="GFN10051.1"/>
    <property type="molecule type" value="Genomic_DNA"/>
</dbReference>
<dbReference type="InterPro" id="IPR051908">
    <property type="entry name" value="Ribosomal_N-acetyltransferase"/>
</dbReference>
<accession>A0A7J0D5P0</accession>
<proteinExistence type="predicted"/>
<reference evidence="3 4" key="1">
    <citation type="submission" date="2020-05" db="EMBL/GenBank/DDBJ databases">
        <title>Whole genome shotgun sequence of Streptomyces microflavus NBRC 13062.</title>
        <authorList>
            <person name="Komaki H."/>
            <person name="Tamura T."/>
        </authorList>
    </citation>
    <scope>NUCLEOTIDE SEQUENCE [LARGE SCALE GENOMIC DNA]</scope>
    <source>
        <strain evidence="3 4">NBRC 13062</strain>
    </source>
</reference>
<dbReference type="GO" id="GO:0008999">
    <property type="term" value="F:protein-N-terminal-alanine acetyltransferase activity"/>
    <property type="evidence" value="ECO:0007669"/>
    <property type="project" value="TreeGrafter"/>
</dbReference>
<feature type="domain" description="N-acetyltransferase" evidence="2">
    <location>
        <begin position="151"/>
        <end position="244"/>
    </location>
</feature>
<dbReference type="PANTHER" id="PTHR43441">
    <property type="entry name" value="RIBOSOMAL-PROTEIN-SERINE ACETYLTRANSFERASE"/>
    <property type="match status" value="1"/>
</dbReference>
<comment type="caution">
    <text evidence="3">The sequence shown here is derived from an EMBL/GenBank/DDBJ whole genome shotgun (WGS) entry which is preliminary data.</text>
</comment>
<gene>
    <name evidence="3" type="ORF">Smic_86070</name>
</gene>
<evidence type="ECO:0000256" key="1">
    <source>
        <dbReference type="SAM" id="MobiDB-lite"/>
    </source>
</evidence>
<dbReference type="Proteomes" id="UP000498740">
    <property type="component" value="Unassembled WGS sequence"/>
</dbReference>
<dbReference type="Gene3D" id="3.40.630.30">
    <property type="match status" value="1"/>
</dbReference>
<dbReference type="CDD" id="cd04301">
    <property type="entry name" value="NAT_SF"/>
    <property type="match status" value="1"/>
</dbReference>
<dbReference type="PROSITE" id="PS51186">
    <property type="entry name" value="GNAT"/>
    <property type="match status" value="1"/>
</dbReference>
<evidence type="ECO:0000313" key="3">
    <source>
        <dbReference type="EMBL" id="GFN10051.1"/>
    </source>
</evidence>
<dbReference type="PANTHER" id="PTHR43441:SF6">
    <property type="entry name" value="N-ACETYLTRANSFERASE DOMAIN-CONTAINING PROTEIN"/>
    <property type="match status" value="1"/>
</dbReference>
<dbReference type="GO" id="GO:0005737">
    <property type="term" value="C:cytoplasm"/>
    <property type="evidence" value="ECO:0007669"/>
    <property type="project" value="TreeGrafter"/>
</dbReference>
<protein>
    <recommendedName>
        <fullName evidence="2">N-acetyltransferase domain-containing protein</fullName>
    </recommendedName>
</protein>